<name>A0A0D1W6H1_ANEMI</name>
<dbReference type="STRING" id="47500.AF333_28555"/>
<organism evidence="3 5">
    <name type="scientific">Aneurinibacillus migulanus</name>
    <name type="common">Bacillus migulanus</name>
    <dbReference type="NCBI Taxonomy" id="47500"/>
    <lineage>
        <taxon>Bacteria</taxon>
        <taxon>Bacillati</taxon>
        <taxon>Bacillota</taxon>
        <taxon>Bacilli</taxon>
        <taxon>Bacillales</taxon>
        <taxon>Paenibacillaceae</taxon>
        <taxon>Aneurinibacillus group</taxon>
        <taxon>Aneurinibacillus</taxon>
    </lineage>
</organism>
<dbReference type="InterPro" id="IPR012337">
    <property type="entry name" value="RNaseH-like_sf"/>
</dbReference>
<feature type="domain" description="Integrase catalytic" evidence="2">
    <location>
        <begin position="275"/>
        <end position="480"/>
    </location>
</feature>
<dbReference type="SUPFAM" id="SSF53098">
    <property type="entry name" value="Ribonuclease H-like"/>
    <property type="match status" value="1"/>
</dbReference>
<dbReference type="Pfam" id="PF09299">
    <property type="entry name" value="Mu-transpos_C"/>
    <property type="match status" value="1"/>
</dbReference>
<evidence type="ECO:0000313" key="4">
    <source>
        <dbReference type="EMBL" id="SDK46785.1"/>
    </source>
</evidence>
<feature type="compositionally biased region" description="Basic and acidic residues" evidence="1">
    <location>
        <begin position="144"/>
        <end position="160"/>
    </location>
</feature>
<reference evidence="3 5" key="1">
    <citation type="submission" date="2015-07" db="EMBL/GenBank/DDBJ databases">
        <title>Fjat-14205 dsm 2895.</title>
        <authorList>
            <person name="Liu B."/>
            <person name="Wang J."/>
            <person name="Zhu Y."/>
            <person name="Liu G."/>
            <person name="Chen Q."/>
            <person name="Chen Z."/>
            <person name="Lan J."/>
            <person name="Che J."/>
            <person name="Ge C."/>
            <person name="Shi H."/>
            <person name="Pan Z."/>
            <person name="Liu X."/>
        </authorList>
    </citation>
    <scope>NUCLEOTIDE SEQUENCE [LARGE SCALE GENOMIC DNA]</scope>
    <source>
        <strain evidence="3 5">DSM 2895</strain>
    </source>
</reference>
<dbReference type="PATRIC" id="fig|47500.8.peg.1077"/>
<feature type="region of interest" description="Disordered" evidence="1">
    <location>
        <begin position="636"/>
        <end position="678"/>
    </location>
</feature>
<sequence>MNLTVNELLKDEQTGQLYRVLWIDSEQTVCYLIDVEDKKAFPVVRKVREVMQEIIQDEFTKVLVDPYLPMVSQEAIERHQQKRDQAWQAIYDMVVCEPDIYRSDKRGMLVQRAIEKTGIAKPTLYKYLRRFWQRGKTPNSLLPDYDKSGGKGKEKSTSEKKRGRPSRRGIEGINVDEKTKRIFRIAIEKYYLNPKKNSLVSVYRMMIREFYAEDYYIENGQKKIIIADENMLPTLRQFRYWYQKEYDISETTLARQGRKKYEKDYREVLGSSTFEAFGPGSRFQIDATVADAYLVSSYNPNWIIGRPVMYVVIDVFSRMIVGMYIGLEGPSWMGAMMALANMASDKVKFCKQYGIQISKDMWPCEHLPEILLADRGELEGYNVERLIAAFNLHVENAPPYRADLKGIVEKKFDTLQQKVKPFLPGYVEKDFQERGARDYRLDAKLTLEQFTQIMIKQVILHNTKHYISGYIRNEQMVEEDVQPIPIELWKWGVKNQSGKLRYIPESLVQLHLLSQGSATVTYKGIHFEGMMYSCERALKESWFSIARQKGSWKTTVSYDPRNVSTIYFWDEQAGMPECCHLLEHQERYKGKSLDDVNYLRAYERQMKKEAEYKQLGAEVSFIADVEEIVEQAKKEVKTRQDKRVSKSARTKEIRENRKIEREQKRSEEAFSLSEKQEKDAEVISLSSVEQDNFNRPSIKDILRKRKERLSDD</sequence>
<dbReference type="RefSeq" id="WP_043066904.1">
    <property type="nucleotide sequence ID" value="NZ_BJOA01000233.1"/>
</dbReference>
<dbReference type="InterPro" id="IPR015378">
    <property type="entry name" value="Transposase-like_Mu_C"/>
</dbReference>
<evidence type="ECO:0000313" key="6">
    <source>
        <dbReference type="Proteomes" id="UP000182836"/>
    </source>
</evidence>
<dbReference type="Proteomes" id="UP000182836">
    <property type="component" value="Unassembled WGS sequence"/>
</dbReference>
<dbReference type="InterPro" id="IPR036397">
    <property type="entry name" value="RNaseH_sf"/>
</dbReference>
<reference evidence="4 6" key="2">
    <citation type="submission" date="2016-10" db="EMBL/GenBank/DDBJ databases">
        <authorList>
            <person name="de Groot N.N."/>
        </authorList>
    </citation>
    <scope>NUCLEOTIDE SEQUENCE [LARGE SCALE GENOMIC DNA]</scope>
    <source>
        <strain evidence="4 6">DSM 2895</strain>
    </source>
</reference>
<dbReference type="GeneID" id="42309085"/>
<evidence type="ECO:0000313" key="5">
    <source>
        <dbReference type="Proteomes" id="UP000037269"/>
    </source>
</evidence>
<dbReference type="InterPro" id="IPR001584">
    <property type="entry name" value="Integrase_cat-core"/>
</dbReference>
<protein>
    <submittedName>
        <fullName evidence="3">DNA-binding protein</fullName>
    </submittedName>
    <submittedName>
        <fullName evidence="4">Mu transposase, C-terminal</fullName>
    </submittedName>
</protein>
<evidence type="ECO:0000313" key="3">
    <source>
        <dbReference type="EMBL" id="KON90944.1"/>
    </source>
</evidence>
<gene>
    <name evidence="3" type="ORF">AF333_28555</name>
    <name evidence="4" type="ORF">SAMN04487909_1585</name>
</gene>
<dbReference type="EMBL" id="FNED01000058">
    <property type="protein sequence ID" value="SDK46785.1"/>
    <property type="molecule type" value="Genomic_DNA"/>
</dbReference>
<evidence type="ECO:0000256" key="1">
    <source>
        <dbReference type="SAM" id="MobiDB-lite"/>
    </source>
</evidence>
<dbReference type="GO" id="GO:0003677">
    <property type="term" value="F:DNA binding"/>
    <property type="evidence" value="ECO:0007669"/>
    <property type="project" value="UniProtKB-KW"/>
</dbReference>
<accession>A0A0D1W6H1</accession>
<keyword evidence="5" id="KW-1185">Reference proteome</keyword>
<dbReference type="Gene3D" id="3.30.420.10">
    <property type="entry name" value="Ribonuclease H-like superfamily/Ribonuclease H"/>
    <property type="match status" value="1"/>
</dbReference>
<dbReference type="OrthoDB" id="501284at2"/>
<dbReference type="Proteomes" id="UP000037269">
    <property type="component" value="Unassembled WGS sequence"/>
</dbReference>
<keyword evidence="3" id="KW-0238">DNA-binding</keyword>
<dbReference type="GO" id="GO:0015074">
    <property type="term" value="P:DNA integration"/>
    <property type="evidence" value="ECO:0007669"/>
    <property type="project" value="InterPro"/>
</dbReference>
<feature type="region of interest" description="Disordered" evidence="1">
    <location>
        <begin position="142"/>
        <end position="171"/>
    </location>
</feature>
<dbReference type="AlphaFoldDB" id="A0A0D1W6H1"/>
<dbReference type="EMBL" id="LGUG01000009">
    <property type="protein sequence ID" value="KON90944.1"/>
    <property type="molecule type" value="Genomic_DNA"/>
</dbReference>
<evidence type="ECO:0000259" key="2">
    <source>
        <dbReference type="PROSITE" id="PS50994"/>
    </source>
</evidence>
<dbReference type="PROSITE" id="PS50994">
    <property type="entry name" value="INTEGRASE"/>
    <property type="match status" value="1"/>
</dbReference>
<proteinExistence type="predicted"/>